<evidence type="ECO:0000256" key="6">
    <source>
        <dbReference type="ARBA" id="ARBA00023136"/>
    </source>
</evidence>
<sequence length="284" mass="33092">MGNRCLLRTAICYMYVRRRWCAYPDYVHTTLRLFRLLKDLEERRIVMVTLHATCFTLTAMTVDRYYAIVHPVSSMAWRSRRASTIVSLFVWAASFLISMPFAMFHGTAEVEDYGRRTYCKVETPTFNPLSEDSQVRRRRKVTRMVAIVVLLFATFWFPIHIFNIYRIMNPNHPRTLVLYILKIFAHTLSYANSCVNAFVYAFMNDAFRKAFSKTFPRCCECCPCLRNSSDQYCEVGGMIDQAVQAVPEEEVNSNHMNGDVELKTFKKKENRNFSITNDTSTSLA</sequence>
<evidence type="ECO:0000256" key="12">
    <source>
        <dbReference type="SAM" id="Phobius"/>
    </source>
</evidence>
<evidence type="ECO:0000256" key="8">
    <source>
        <dbReference type="ARBA" id="ARBA00023170"/>
    </source>
</evidence>
<keyword evidence="4 12" id="KW-1133">Transmembrane helix</keyword>
<gene>
    <name evidence="14" type="ORF">FSP39_021046</name>
</gene>
<keyword evidence="15" id="KW-1185">Reference proteome</keyword>
<keyword evidence="8 11" id="KW-0675">Receptor</keyword>
<comment type="caution">
    <text evidence="14">The sequence shown here is derived from an EMBL/GenBank/DDBJ whole genome shotgun (WGS) entry which is preliminary data.</text>
</comment>
<dbReference type="Pfam" id="PF00001">
    <property type="entry name" value="7tm_1"/>
    <property type="match status" value="2"/>
</dbReference>
<protein>
    <recommendedName>
        <fullName evidence="13">G-protein coupled receptors family 1 profile domain-containing protein</fullName>
    </recommendedName>
</protein>
<evidence type="ECO:0000256" key="1">
    <source>
        <dbReference type="ARBA" id="ARBA00004651"/>
    </source>
</evidence>
<evidence type="ECO:0000256" key="9">
    <source>
        <dbReference type="ARBA" id="ARBA00023180"/>
    </source>
</evidence>
<dbReference type="EMBL" id="VSWD01000001">
    <property type="protein sequence ID" value="KAK3109009.1"/>
    <property type="molecule type" value="Genomic_DNA"/>
</dbReference>
<reference evidence="14" key="1">
    <citation type="submission" date="2019-08" db="EMBL/GenBank/DDBJ databases">
        <title>The improved chromosome-level genome for the pearl oyster Pinctada fucata martensii using PacBio sequencing and Hi-C.</title>
        <authorList>
            <person name="Zheng Z."/>
        </authorList>
    </citation>
    <scope>NUCLEOTIDE SEQUENCE</scope>
    <source>
        <strain evidence="14">ZZ-2019</strain>
        <tissue evidence="14">Adductor muscle</tissue>
    </source>
</reference>
<dbReference type="AlphaFoldDB" id="A0AA88YPB7"/>
<keyword evidence="6 12" id="KW-0472">Membrane</keyword>
<organism evidence="14 15">
    <name type="scientific">Pinctada imbricata</name>
    <name type="common">Atlantic pearl-oyster</name>
    <name type="synonym">Pinctada martensii</name>
    <dbReference type="NCBI Taxonomy" id="66713"/>
    <lineage>
        <taxon>Eukaryota</taxon>
        <taxon>Metazoa</taxon>
        <taxon>Spiralia</taxon>
        <taxon>Lophotrochozoa</taxon>
        <taxon>Mollusca</taxon>
        <taxon>Bivalvia</taxon>
        <taxon>Autobranchia</taxon>
        <taxon>Pteriomorphia</taxon>
        <taxon>Pterioida</taxon>
        <taxon>Pterioidea</taxon>
        <taxon>Pteriidae</taxon>
        <taxon>Pinctada</taxon>
    </lineage>
</organism>
<dbReference type="GO" id="GO:0005886">
    <property type="term" value="C:plasma membrane"/>
    <property type="evidence" value="ECO:0007669"/>
    <property type="project" value="UniProtKB-SubCell"/>
</dbReference>
<feature type="transmembrane region" description="Helical" evidence="12">
    <location>
        <begin position="177"/>
        <end position="203"/>
    </location>
</feature>
<dbReference type="PROSITE" id="PS00237">
    <property type="entry name" value="G_PROTEIN_RECEP_F1_1"/>
    <property type="match status" value="1"/>
</dbReference>
<name>A0AA88YPB7_PINIB</name>
<dbReference type="InterPro" id="IPR000276">
    <property type="entry name" value="GPCR_Rhodpsn"/>
</dbReference>
<dbReference type="Gene3D" id="1.20.1070.10">
    <property type="entry name" value="Rhodopsin 7-helix transmembrane proteins"/>
    <property type="match status" value="2"/>
</dbReference>
<keyword evidence="5 11" id="KW-0297">G-protein coupled receptor</keyword>
<evidence type="ECO:0000259" key="13">
    <source>
        <dbReference type="PROSITE" id="PS50262"/>
    </source>
</evidence>
<keyword evidence="9" id="KW-0325">Glycoprotein</keyword>
<feature type="transmembrane region" description="Helical" evidence="12">
    <location>
        <begin position="144"/>
        <end position="165"/>
    </location>
</feature>
<accession>A0AA88YPB7</accession>
<comment type="subcellular location">
    <subcellularLocation>
        <location evidence="1">Cell membrane</location>
        <topology evidence="1">Multi-pass membrane protein</topology>
    </subcellularLocation>
</comment>
<dbReference type="PANTHER" id="PTHR45695:SF23">
    <property type="entry name" value="GALANIN-LIKE G-PROTEIN COUPLED RECEPTOR NPR-9"/>
    <property type="match status" value="1"/>
</dbReference>
<evidence type="ECO:0000256" key="11">
    <source>
        <dbReference type="RuleBase" id="RU000688"/>
    </source>
</evidence>
<dbReference type="GO" id="GO:0004930">
    <property type="term" value="F:G protein-coupled receptor activity"/>
    <property type="evidence" value="ECO:0007669"/>
    <property type="project" value="UniProtKB-KW"/>
</dbReference>
<keyword evidence="7" id="KW-1015">Disulfide bond</keyword>
<evidence type="ECO:0000256" key="5">
    <source>
        <dbReference type="ARBA" id="ARBA00023040"/>
    </source>
</evidence>
<evidence type="ECO:0000256" key="10">
    <source>
        <dbReference type="ARBA" id="ARBA00023224"/>
    </source>
</evidence>
<keyword evidence="10 11" id="KW-0807">Transducer</keyword>
<feature type="transmembrane region" description="Helical" evidence="12">
    <location>
        <begin position="45"/>
        <end position="62"/>
    </location>
</feature>
<dbReference type="Proteomes" id="UP001186944">
    <property type="component" value="Unassembled WGS sequence"/>
</dbReference>
<dbReference type="InterPro" id="IPR017452">
    <property type="entry name" value="GPCR_Rhodpsn_7TM"/>
</dbReference>
<keyword evidence="3 11" id="KW-0812">Transmembrane</keyword>
<dbReference type="SUPFAM" id="SSF81321">
    <property type="entry name" value="Family A G protein-coupled receptor-like"/>
    <property type="match status" value="1"/>
</dbReference>
<dbReference type="PROSITE" id="PS50262">
    <property type="entry name" value="G_PROTEIN_RECEP_F1_2"/>
    <property type="match status" value="1"/>
</dbReference>
<evidence type="ECO:0000256" key="4">
    <source>
        <dbReference type="ARBA" id="ARBA00022989"/>
    </source>
</evidence>
<dbReference type="PRINTS" id="PR00237">
    <property type="entry name" value="GPCRRHODOPSN"/>
</dbReference>
<evidence type="ECO:0000256" key="3">
    <source>
        <dbReference type="ARBA" id="ARBA00022692"/>
    </source>
</evidence>
<proteinExistence type="inferred from homology"/>
<dbReference type="PANTHER" id="PTHR45695">
    <property type="entry name" value="LEUCOKININ RECEPTOR-RELATED"/>
    <property type="match status" value="1"/>
</dbReference>
<feature type="transmembrane region" description="Helical" evidence="12">
    <location>
        <begin position="82"/>
        <end position="106"/>
    </location>
</feature>
<feature type="domain" description="G-protein coupled receptors family 1 profile" evidence="13">
    <location>
        <begin position="45"/>
        <end position="200"/>
    </location>
</feature>
<evidence type="ECO:0000313" key="14">
    <source>
        <dbReference type="EMBL" id="KAK3109009.1"/>
    </source>
</evidence>
<evidence type="ECO:0000313" key="15">
    <source>
        <dbReference type="Proteomes" id="UP001186944"/>
    </source>
</evidence>
<evidence type="ECO:0000256" key="7">
    <source>
        <dbReference type="ARBA" id="ARBA00023157"/>
    </source>
</evidence>
<keyword evidence="2" id="KW-1003">Cell membrane</keyword>
<evidence type="ECO:0000256" key="2">
    <source>
        <dbReference type="ARBA" id="ARBA00022475"/>
    </source>
</evidence>
<comment type="similarity">
    <text evidence="11">Belongs to the G-protein coupled receptor 1 family.</text>
</comment>